<protein>
    <submittedName>
        <fullName evidence="7">Uncharacterized protein</fullName>
    </submittedName>
</protein>
<dbReference type="EMBL" id="JARIHO010000040">
    <property type="protein sequence ID" value="KAJ7327946.1"/>
    <property type="molecule type" value="Genomic_DNA"/>
</dbReference>
<keyword evidence="4" id="KW-0378">Hydrolase</keyword>
<keyword evidence="3" id="KW-0732">Signal</keyword>
<evidence type="ECO:0000313" key="7">
    <source>
        <dbReference type="EMBL" id="KAJ7327946.1"/>
    </source>
</evidence>
<organism evidence="7 8">
    <name type="scientific">Mycena albidolilacea</name>
    <dbReference type="NCBI Taxonomy" id="1033008"/>
    <lineage>
        <taxon>Eukaryota</taxon>
        <taxon>Fungi</taxon>
        <taxon>Dikarya</taxon>
        <taxon>Basidiomycota</taxon>
        <taxon>Agaricomycotina</taxon>
        <taxon>Agaricomycetes</taxon>
        <taxon>Agaricomycetidae</taxon>
        <taxon>Agaricales</taxon>
        <taxon>Marasmiineae</taxon>
        <taxon>Mycenaceae</taxon>
        <taxon>Mycena</taxon>
    </lineage>
</organism>
<dbReference type="GO" id="GO:0030600">
    <property type="term" value="F:feruloyl esterase activity"/>
    <property type="evidence" value="ECO:0007669"/>
    <property type="project" value="InterPro"/>
</dbReference>
<evidence type="ECO:0000256" key="5">
    <source>
        <dbReference type="ARBA" id="ARBA00023277"/>
    </source>
</evidence>
<dbReference type="InterPro" id="IPR043595">
    <property type="entry name" value="FaeB/C/D"/>
</dbReference>
<evidence type="ECO:0000256" key="3">
    <source>
        <dbReference type="ARBA" id="ARBA00022729"/>
    </source>
</evidence>
<dbReference type="GO" id="GO:0005576">
    <property type="term" value="C:extracellular region"/>
    <property type="evidence" value="ECO:0007669"/>
    <property type="project" value="UniProtKB-SubCell"/>
</dbReference>
<keyword evidence="6" id="KW-0624">Polysaccharide degradation</keyword>
<proteinExistence type="predicted"/>
<evidence type="ECO:0000256" key="1">
    <source>
        <dbReference type="ARBA" id="ARBA00004613"/>
    </source>
</evidence>
<gene>
    <name evidence="7" type="ORF">DFH08DRAFT_1026022</name>
</gene>
<evidence type="ECO:0000256" key="4">
    <source>
        <dbReference type="ARBA" id="ARBA00022801"/>
    </source>
</evidence>
<evidence type="ECO:0000256" key="2">
    <source>
        <dbReference type="ARBA" id="ARBA00022525"/>
    </source>
</evidence>
<comment type="caution">
    <text evidence="7">The sequence shown here is derived from an EMBL/GenBank/DDBJ whole genome shotgun (WGS) entry which is preliminary data.</text>
</comment>
<dbReference type="GO" id="GO:0000272">
    <property type="term" value="P:polysaccharide catabolic process"/>
    <property type="evidence" value="ECO:0007669"/>
    <property type="project" value="UniProtKB-KW"/>
</dbReference>
<evidence type="ECO:0000256" key="6">
    <source>
        <dbReference type="ARBA" id="ARBA00023326"/>
    </source>
</evidence>
<sequence>MLQPPASIQFIHYQDEIKTLANLHWRILESTCIPRACPLPPHKRDSFSSYPHRCNDHRHPRAATANGTIHWFNDITQCTPSCDCSIHLPSSYGATKVYPPVLGFHGLSSVGVFFEADTGLSGSKYSAEKILLYPNAVGGAWAGANCSELTVPEDLQFVSDLLEDICVGVLKTVVSTPLGARPSSSHASFSWPLPTYPPFLPPASLHISARLFLNLDFELRRAEHTIPGLPSAAASVTPSPALPSAANRPPSPAACAPSSFYTNYGGVSGQVVNSRTSQPCMPAHSPLPVLKLDGGSDTDMPYAGGAEESGTEPGIVSPLLALYLGELSRGATHNGCTGGNTTETLFSGEVDDMRERSSSSFRVEFLPSSFPAPSSFYHTILGENPTFIDLSPPIRCSLAHRVHARRVGGD</sequence>
<dbReference type="PANTHER" id="PTHR38050">
    <property type="match status" value="1"/>
</dbReference>
<keyword evidence="2" id="KW-0964">Secreted</keyword>
<dbReference type="PANTHER" id="PTHR38050:SF2">
    <property type="entry name" value="FERULOYL ESTERASE C-RELATED"/>
    <property type="match status" value="1"/>
</dbReference>
<comment type="subcellular location">
    <subcellularLocation>
        <location evidence="1">Secreted</location>
    </subcellularLocation>
</comment>
<evidence type="ECO:0000313" key="8">
    <source>
        <dbReference type="Proteomes" id="UP001218218"/>
    </source>
</evidence>
<dbReference type="Proteomes" id="UP001218218">
    <property type="component" value="Unassembled WGS sequence"/>
</dbReference>
<accession>A0AAD6ZM54</accession>
<reference evidence="7" key="1">
    <citation type="submission" date="2023-03" db="EMBL/GenBank/DDBJ databases">
        <title>Massive genome expansion in bonnet fungi (Mycena s.s.) driven by repeated elements and novel gene families across ecological guilds.</title>
        <authorList>
            <consortium name="Lawrence Berkeley National Laboratory"/>
            <person name="Harder C.B."/>
            <person name="Miyauchi S."/>
            <person name="Viragh M."/>
            <person name="Kuo A."/>
            <person name="Thoen E."/>
            <person name="Andreopoulos B."/>
            <person name="Lu D."/>
            <person name="Skrede I."/>
            <person name="Drula E."/>
            <person name="Henrissat B."/>
            <person name="Morin E."/>
            <person name="Kohler A."/>
            <person name="Barry K."/>
            <person name="LaButti K."/>
            <person name="Morin E."/>
            <person name="Salamov A."/>
            <person name="Lipzen A."/>
            <person name="Mereny Z."/>
            <person name="Hegedus B."/>
            <person name="Baldrian P."/>
            <person name="Stursova M."/>
            <person name="Weitz H."/>
            <person name="Taylor A."/>
            <person name="Grigoriev I.V."/>
            <person name="Nagy L.G."/>
            <person name="Martin F."/>
            <person name="Kauserud H."/>
        </authorList>
    </citation>
    <scope>NUCLEOTIDE SEQUENCE</scope>
    <source>
        <strain evidence="7">CBHHK002</strain>
    </source>
</reference>
<keyword evidence="8" id="KW-1185">Reference proteome</keyword>
<name>A0AAD6ZM54_9AGAR</name>
<keyword evidence="5" id="KW-0119">Carbohydrate metabolism</keyword>
<dbReference type="AlphaFoldDB" id="A0AAD6ZM54"/>